<feature type="domain" description="HTH luxR-type" evidence="2">
    <location>
        <begin position="159"/>
        <end position="224"/>
    </location>
</feature>
<organism evidence="3">
    <name type="scientific">Salmonella enterica subsp. enterica serovar Pensacola</name>
    <dbReference type="NCBI Taxonomy" id="34042"/>
    <lineage>
        <taxon>Bacteria</taxon>
        <taxon>Pseudomonadati</taxon>
        <taxon>Pseudomonadota</taxon>
        <taxon>Gammaproteobacteria</taxon>
        <taxon>Enterobacterales</taxon>
        <taxon>Enterobacteriaceae</taxon>
        <taxon>Salmonella</taxon>
    </lineage>
</organism>
<dbReference type="AlphaFoldDB" id="A0A602Z769"/>
<evidence type="ECO:0000313" key="3">
    <source>
        <dbReference type="EMBL" id="ECT8499005.1"/>
    </source>
</evidence>
<keyword evidence="1" id="KW-0238">DNA-binding</keyword>
<dbReference type="InterPro" id="IPR000792">
    <property type="entry name" value="Tscrpt_reg_LuxR_C"/>
</dbReference>
<protein>
    <submittedName>
        <fullName evidence="3">Helix-turn-helix transcriptional regulator</fullName>
    </submittedName>
</protein>
<name>A0A602Z769_SALET</name>
<dbReference type="PRINTS" id="PR00038">
    <property type="entry name" value="HTHLUXR"/>
</dbReference>
<dbReference type="SUPFAM" id="SSF46894">
    <property type="entry name" value="C-terminal effector domain of the bipartite response regulators"/>
    <property type="match status" value="1"/>
</dbReference>
<dbReference type="InterPro" id="IPR016032">
    <property type="entry name" value="Sig_transdc_resp-reg_C-effctor"/>
</dbReference>
<accession>A0A602Z769</accession>
<dbReference type="GO" id="GO:0003677">
    <property type="term" value="F:DNA binding"/>
    <property type="evidence" value="ECO:0007669"/>
    <property type="project" value="UniProtKB-KW"/>
</dbReference>
<evidence type="ECO:0000259" key="2">
    <source>
        <dbReference type="PROSITE" id="PS50043"/>
    </source>
</evidence>
<dbReference type="CDD" id="cd06170">
    <property type="entry name" value="LuxR_C_like"/>
    <property type="match status" value="1"/>
</dbReference>
<sequence>MKINIFSLIMPVSTVMIRLRTMIIVVTSCRYFRQGFVMLVENLKIESPSFKKVLYADDIKDVKKVEFSRAKAIVVDYGQSDIKVLNSLLEIKNRYENSYFILITRDACYESTIENILINTIADHTIDCKNAVRKLCACLAHLAQEEQPVTIIKNARWHQLEKQQHLTRMETMLLPYIVSGKKNKEITRYVNVSGKTVSHHRRNIYRKFSVTNLTGLYKKFDQFL</sequence>
<dbReference type="Proteomes" id="UP000839894">
    <property type="component" value="Unassembled WGS sequence"/>
</dbReference>
<comment type="caution">
    <text evidence="3">The sequence shown here is derived from an EMBL/GenBank/DDBJ whole genome shotgun (WGS) entry which is preliminary data.</text>
</comment>
<dbReference type="PROSITE" id="PS50043">
    <property type="entry name" value="HTH_LUXR_2"/>
    <property type="match status" value="1"/>
</dbReference>
<dbReference type="GO" id="GO:0006355">
    <property type="term" value="P:regulation of DNA-templated transcription"/>
    <property type="evidence" value="ECO:0007669"/>
    <property type="project" value="InterPro"/>
</dbReference>
<dbReference type="PROSITE" id="PS00622">
    <property type="entry name" value="HTH_LUXR_1"/>
    <property type="match status" value="1"/>
</dbReference>
<reference evidence="3" key="1">
    <citation type="submission" date="2018-07" db="EMBL/GenBank/DDBJ databases">
        <authorList>
            <consortium name="PulseNet: The National Subtyping Network for Foodborne Disease Surveillance"/>
            <person name="Tarr C.L."/>
            <person name="Trees E."/>
            <person name="Katz L.S."/>
            <person name="Carleton-Romer H.A."/>
            <person name="Stroika S."/>
            <person name="Kucerova Z."/>
            <person name="Roache K.F."/>
            <person name="Sabol A.L."/>
            <person name="Besser J."/>
            <person name="Gerner-Smidt P."/>
        </authorList>
    </citation>
    <scope>NUCLEOTIDE SEQUENCE [LARGE SCALE GENOMIC DNA]</scope>
    <source>
        <strain evidence="3">PNUSAS006183</strain>
    </source>
</reference>
<evidence type="ECO:0000256" key="1">
    <source>
        <dbReference type="ARBA" id="ARBA00023125"/>
    </source>
</evidence>
<proteinExistence type="predicted"/>
<dbReference type="Gene3D" id="3.40.50.2300">
    <property type="match status" value="1"/>
</dbReference>
<dbReference type="Pfam" id="PF00196">
    <property type="entry name" value="GerE"/>
    <property type="match status" value="1"/>
</dbReference>
<dbReference type="EMBL" id="AAKOBS010000040">
    <property type="protein sequence ID" value="ECT8499005.1"/>
    <property type="molecule type" value="Genomic_DNA"/>
</dbReference>
<dbReference type="SMART" id="SM00421">
    <property type="entry name" value="HTH_LUXR"/>
    <property type="match status" value="1"/>
</dbReference>
<gene>
    <name evidence="3" type="ORF">BWQ27_23305</name>
</gene>